<reference evidence="8" key="1">
    <citation type="submission" date="2023-06" db="EMBL/GenBank/DDBJ databases">
        <authorList>
            <person name="Delattre M."/>
        </authorList>
    </citation>
    <scope>NUCLEOTIDE SEQUENCE</scope>
    <source>
        <strain evidence="8">AF72</strain>
    </source>
</reference>
<comment type="caution">
    <text evidence="8">The sequence shown here is derived from an EMBL/GenBank/DDBJ whole genome shotgun (WGS) entry which is preliminary data.</text>
</comment>
<dbReference type="Gene3D" id="1.20.120.1110">
    <property type="entry name" value="TAFH/NHR1 domain"/>
    <property type="match status" value="1"/>
</dbReference>
<keyword evidence="5" id="KW-0539">Nucleus</keyword>
<keyword evidence="9" id="KW-1185">Reference proteome</keyword>
<keyword evidence="4" id="KW-0804">Transcription</keyword>
<gene>
    <name evidence="8" type="ORF">MSPICULIGERA_LOCUS16042</name>
</gene>
<evidence type="ECO:0000256" key="6">
    <source>
        <dbReference type="SAM" id="MobiDB-lite"/>
    </source>
</evidence>
<comment type="subcellular location">
    <subcellularLocation>
        <location evidence="1">Nucleus</location>
    </subcellularLocation>
</comment>
<dbReference type="GO" id="GO:0006367">
    <property type="term" value="P:transcription initiation at RNA polymerase II promoter"/>
    <property type="evidence" value="ECO:0007669"/>
    <property type="project" value="TreeGrafter"/>
</dbReference>
<dbReference type="PANTHER" id="PTHR15138">
    <property type="entry name" value="TRANSCRIPTION INITIATION FACTOR TFIID SUBUNIT 4"/>
    <property type="match status" value="1"/>
</dbReference>
<evidence type="ECO:0000313" key="8">
    <source>
        <dbReference type="EMBL" id="CAJ0577775.1"/>
    </source>
</evidence>
<evidence type="ECO:0000313" key="9">
    <source>
        <dbReference type="Proteomes" id="UP001177023"/>
    </source>
</evidence>
<evidence type="ECO:0000256" key="5">
    <source>
        <dbReference type="ARBA" id="ARBA00023242"/>
    </source>
</evidence>
<feature type="compositionally biased region" description="Low complexity" evidence="6">
    <location>
        <begin position="195"/>
        <end position="229"/>
    </location>
</feature>
<dbReference type="InterPro" id="IPR003894">
    <property type="entry name" value="TAFH_NHR1"/>
</dbReference>
<feature type="compositionally biased region" description="Low complexity" evidence="6">
    <location>
        <begin position="271"/>
        <end position="295"/>
    </location>
</feature>
<keyword evidence="3" id="KW-0805">Transcription regulation</keyword>
<evidence type="ECO:0000256" key="2">
    <source>
        <dbReference type="ARBA" id="ARBA00006178"/>
    </source>
</evidence>
<sequence>MGEPDQVATFRTVQQAPTDSTSEPSLPCHLPADVSDAQEVQKPAFHKFPSLDMNNGMGGGPPPMRTGPPQQSVNNQQPGANDPIVKVIRFFQTILRKEGGDQLKSELVRLVQEVITERMEPTAFTEQLQAALGTKAQPHLVSFLGTVLPTLREAIKNGDVKVSVSQDGLSMLFDAPRIPPSLLQTAVQRQPPPMQQTGQQPSPQLPRPQQNMMPPQQQQHMQSHLAHQQGPLHINQPMHAPPNGKHEPMDVGHQPHMQNEPHHQPSHERQQPTPSQQQSQQQQQQPPPQQQSQQPINNTLSEEEVVRTYKEGPFAHAMIRAEQIMAKITQRMNTACYVDEELLTMISDAAENRVRELVAELAVTAQHRIDPNPRLNPDYTPIDDTKNQLKWLETMDKQLEDQRLLRERDETSKGNKGKTKDTLEKAKDMQRAEAEEKRAREANAAAIAALGGSKPRPNRWDTAGAGSAAHANLRPKVIRVNLRDFQTVYAANPRNRRSQILHKLALATPPADSI</sequence>
<feature type="compositionally biased region" description="Basic and acidic residues" evidence="6">
    <location>
        <begin position="259"/>
        <end position="270"/>
    </location>
</feature>
<dbReference type="CDD" id="cd08045">
    <property type="entry name" value="HFD_TAF4"/>
    <property type="match status" value="1"/>
</dbReference>
<dbReference type="InterPro" id="IPR007900">
    <property type="entry name" value="TAF4_C"/>
</dbReference>
<accession>A0AA36G9T2</accession>
<dbReference type="SUPFAM" id="SSF158553">
    <property type="entry name" value="TAFH domain-like"/>
    <property type="match status" value="1"/>
</dbReference>
<organism evidence="8 9">
    <name type="scientific">Mesorhabditis spiculigera</name>
    <dbReference type="NCBI Taxonomy" id="96644"/>
    <lineage>
        <taxon>Eukaryota</taxon>
        <taxon>Metazoa</taxon>
        <taxon>Ecdysozoa</taxon>
        <taxon>Nematoda</taxon>
        <taxon>Chromadorea</taxon>
        <taxon>Rhabditida</taxon>
        <taxon>Rhabditina</taxon>
        <taxon>Rhabditomorpha</taxon>
        <taxon>Rhabditoidea</taxon>
        <taxon>Rhabditidae</taxon>
        <taxon>Mesorhabditinae</taxon>
        <taxon>Mesorhabditis</taxon>
    </lineage>
</organism>
<dbReference type="PROSITE" id="PS51119">
    <property type="entry name" value="TAFH"/>
    <property type="match status" value="1"/>
</dbReference>
<feature type="domain" description="TAFH" evidence="7">
    <location>
        <begin position="70"/>
        <end position="174"/>
    </location>
</feature>
<feature type="compositionally biased region" description="Polar residues" evidence="6">
    <location>
        <begin position="9"/>
        <end position="24"/>
    </location>
</feature>
<evidence type="ECO:0000259" key="7">
    <source>
        <dbReference type="PROSITE" id="PS51119"/>
    </source>
</evidence>
<feature type="region of interest" description="Disordered" evidence="6">
    <location>
        <begin position="47"/>
        <end position="79"/>
    </location>
</feature>
<evidence type="ECO:0000256" key="4">
    <source>
        <dbReference type="ARBA" id="ARBA00023163"/>
    </source>
</evidence>
<dbReference type="InterPro" id="IPR037249">
    <property type="entry name" value="TAFH/NHR1_dom_sf"/>
</dbReference>
<feature type="region of interest" description="Disordered" evidence="6">
    <location>
        <begin position="188"/>
        <end position="295"/>
    </location>
</feature>
<dbReference type="AlphaFoldDB" id="A0AA36G9T2"/>
<feature type="non-terminal residue" evidence="8">
    <location>
        <position position="1"/>
    </location>
</feature>
<evidence type="ECO:0000256" key="3">
    <source>
        <dbReference type="ARBA" id="ARBA00023015"/>
    </source>
</evidence>
<dbReference type="Pfam" id="PF05236">
    <property type="entry name" value="TAF4"/>
    <property type="match status" value="1"/>
</dbReference>
<dbReference type="GO" id="GO:0005669">
    <property type="term" value="C:transcription factor TFIID complex"/>
    <property type="evidence" value="ECO:0007669"/>
    <property type="project" value="InterPro"/>
</dbReference>
<feature type="region of interest" description="Disordered" evidence="6">
    <location>
        <begin position="403"/>
        <end position="435"/>
    </location>
</feature>
<dbReference type="GO" id="GO:0016251">
    <property type="term" value="F:RNA polymerase II general transcription initiation factor activity"/>
    <property type="evidence" value="ECO:0007669"/>
    <property type="project" value="TreeGrafter"/>
</dbReference>
<comment type="similarity">
    <text evidence="2">Belongs to the TAF4 family.</text>
</comment>
<dbReference type="InterPro" id="IPR045144">
    <property type="entry name" value="TAF4"/>
</dbReference>
<dbReference type="Proteomes" id="UP001177023">
    <property type="component" value="Unassembled WGS sequence"/>
</dbReference>
<dbReference type="Pfam" id="PF07531">
    <property type="entry name" value="TAFH"/>
    <property type="match status" value="1"/>
</dbReference>
<proteinExistence type="inferred from homology"/>
<dbReference type="PANTHER" id="PTHR15138:SF14">
    <property type="entry name" value="TRANSCRIPTION INITIATION FACTOR TFIID SUBUNIT 4"/>
    <property type="match status" value="1"/>
</dbReference>
<feature type="region of interest" description="Disordered" evidence="6">
    <location>
        <begin position="1"/>
        <end position="31"/>
    </location>
</feature>
<dbReference type="EMBL" id="CATQJA010002651">
    <property type="protein sequence ID" value="CAJ0577775.1"/>
    <property type="molecule type" value="Genomic_DNA"/>
</dbReference>
<evidence type="ECO:0000256" key="1">
    <source>
        <dbReference type="ARBA" id="ARBA00004123"/>
    </source>
</evidence>
<feature type="compositionally biased region" description="Polar residues" evidence="6">
    <location>
        <begin position="70"/>
        <end position="79"/>
    </location>
</feature>
<protein>
    <recommendedName>
        <fullName evidence="7">TAFH domain-containing protein</fullName>
    </recommendedName>
</protein>
<name>A0AA36G9T2_9BILA</name>
<dbReference type="GO" id="GO:0003677">
    <property type="term" value="F:DNA binding"/>
    <property type="evidence" value="ECO:0007669"/>
    <property type="project" value="TreeGrafter"/>
</dbReference>